<reference evidence="2" key="1">
    <citation type="submission" date="2020-05" db="EMBL/GenBank/DDBJ databases">
        <title>Mycena genomes resolve the evolution of fungal bioluminescence.</title>
        <authorList>
            <person name="Tsai I.J."/>
        </authorList>
    </citation>
    <scope>NUCLEOTIDE SEQUENCE</scope>
    <source>
        <strain evidence="2">CCC161011</strain>
    </source>
</reference>
<name>A0A8H6X8V1_9AGAR</name>
<accession>A0A8H6X8V1</accession>
<gene>
    <name evidence="2" type="ORF">MVEN_02110100</name>
</gene>
<dbReference type="Proteomes" id="UP000620124">
    <property type="component" value="Unassembled WGS sequence"/>
</dbReference>
<evidence type="ECO:0000256" key="1">
    <source>
        <dbReference type="SAM" id="Coils"/>
    </source>
</evidence>
<evidence type="ECO:0000313" key="3">
    <source>
        <dbReference type="Proteomes" id="UP000620124"/>
    </source>
</evidence>
<comment type="caution">
    <text evidence="2">The sequence shown here is derived from an EMBL/GenBank/DDBJ whole genome shotgun (WGS) entry which is preliminary data.</text>
</comment>
<feature type="coiled-coil region" evidence="1">
    <location>
        <begin position="3"/>
        <end position="37"/>
    </location>
</feature>
<protein>
    <submittedName>
        <fullName evidence="2">F-box domain-containing protein</fullName>
    </submittedName>
</protein>
<dbReference type="OrthoDB" id="2840257at2759"/>
<dbReference type="InterPro" id="IPR032675">
    <property type="entry name" value="LRR_dom_sf"/>
</dbReference>
<dbReference type="AlphaFoldDB" id="A0A8H6X8V1"/>
<proteinExistence type="predicted"/>
<dbReference type="Gene3D" id="3.80.10.10">
    <property type="entry name" value="Ribonuclease Inhibitor"/>
    <property type="match status" value="1"/>
</dbReference>
<dbReference type="EMBL" id="JACAZI010000022">
    <property type="protein sequence ID" value="KAF7336750.1"/>
    <property type="molecule type" value="Genomic_DNA"/>
</dbReference>
<sequence length="411" mass="46311">MSVEELESHIAKLSADIDTQKEVLRQLEIQKSAAQRQLNAIHDPVARLPLEISSEIFIRCIPSERPGPEPRVAPVLLLNICNAWTDIALSTPALWAAVHLDCHDQADEVLKTWLQRANRRPLSISLRKSLNDGVAAILRQYAKQLKHLEFCEEEHDVDSLTKESTFSCVESLTFGSPWDDPAEEFNSLSLGHVMGLLCRAPNLVECYFLNVSIRIPAMAPERMLLPNLRRLKFGNADPDHPHGGDDLLDYLSLPTLEELAVPLIDIFPHKFSLFLERSLPPLRRLVLGCRDIQMPSTLNEWLFILPSLIDLELCTRGGPFADDFFSALVDSPSEFLPNLRSLKMQHHYLTHSVLAHVPRVLSARRPRLVCFHLNASSAERPSPDVHDALLNLATDGMEIYIGNDRTNYVSL</sequence>
<dbReference type="SUPFAM" id="SSF52047">
    <property type="entry name" value="RNI-like"/>
    <property type="match status" value="1"/>
</dbReference>
<keyword evidence="1" id="KW-0175">Coiled coil</keyword>
<keyword evidence="3" id="KW-1185">Reference proteome</keyword>
<organism evidence="2 3">
    <name type="scientific">Mycena venus</name>
    <dbReference type="NCBI Taxonomy" id="2733690"/>
    <lineage>
        <taxon>Eukaryota</taxon>
        <taxon>Fungi</taxon>
        <taxon>Dikarya</taxon>
        <taxon>Basidiomycota</taxon>
        <taxon>Agaricomycotina</taxon>
        <taxon>Agaricomycetes</taxon>
        <taxon>Agaricomycetidae</taxon>
        <taxon>Agaricales</taxon>
        <taxon>Marasmiineae</taxon>
        <taxon>Mycenaceae</taxon>
        <taxon>Mycena</taxon>
    </lineage>
</organism>
<evidence type="ECO:0000313" key="2">
    <source>
        <dbReference type="EMBL" id="KAF7336750.1"/>
    </source>
</evidence>